<reference evidence="2" key="1">
    <citation type="submission" date="2018-06" db="EMBL/GenBank/DDBJ databases">
        <authorList>
            <person name="Zhirakovskaya E."/>
        </authorList>
    </citation>
    <scope>NUCLEOTIDE SEQUENCE</scope>
</reference>
<feature type="region of interest" description="Disordered" evidence="1">
    <location>
        <begin position="212"/>
        <end position="234"/>
    </location>
</feature>
<dbReference type="EMBL" id="UOFO01000041">
    <property type="protein sequence ID" value="VAW84295.1"/>
    <property type="molecule type" value="Genomic_DNA"/>
</dbReference>
<sequence>MRLAKPLRYSRVCLFVVVVLSIMACSTVPTSFDELKGEMNSAFESSCNAENTICYEGYSKQFRQTKKLMMNSEADITYEKIQASFRKPKNEPGLLFSLESALIALDMNKLDEAVKQLAIAEKIIGARDRTSHAGDLTGKSKDETLKFIGFSESGPYEGQPYERILMLNYKSIAHMLKGERAAYNVTRRAIVRQNMEKKAFDIKMAKVKKQTNQKVKEVEEKEARKNNSNGEKNKNELDNIFSVVAKQYEQSKSQAMQVPSAFVNPFGFYMAGMVQEFDSFEDKNLRDNARISYKKALELNSKSDILKQALKEIGKPAARDKRLTQIIVADGFVPEKKVVKFDYYNRGKMFTLKLPFYDSVTNKVDRVEVQTVDGKRLATLSTVADIEALVMRYQMD</sequence>
<organism evidence="2">
    <name type="scientific">hydrothermal vent metagenome</name>
    <dbReference type="NCBI Taxonomy" id="652676"/>
    <lineage>
        <taxon>unclassified sequences</taxon>
        <taxon>metagenomes</taxon>
        <taxon>ecological metagenomes</taxon>
    </lineage>
</organism>
<dbReference type="AlphaFoldDB" id="A0A3B0YTP9"/>
<protein>
    <recommendedName>
        <fullName evidence="3">Lipoprotein</fullName>
    </recommendedName>
</protein>
<name>A0A3B0YTP9_9ZZZZ</name>
<evidence type="ECO:0008006" key="3">
    <source>
        <dbReference type="Google" id="ProtNLM"/>
    </source>
</evidence>
<feature type="compositionally biased region" description="Basic and acidic residues" evidence="1">
    <location>
        <begin position="214"/>
        <end position="234"/>
    </location>
</feature>
<feature type="non-terminal residue" evidence="2">
    <location>
        <position position="396"/>
    </location>
</feature>
<evidence type="ECO:0000313" key="2">
    <source>
        <dbReference type="EMBL" id="VAW84295.1"/>
    </source>
</evidence>
<dbReference type="PROSITE" id="PS51257">
    <property type="entry name" value="PROKAR_LIPOPROTEIN"/>
    <property type="match status" value="1"/>
</dbReference>
<gene>
    <name evidence="2" type="ORF">MNBD_GAMMA16-702</name>
</gene>
<accession>A0A3B0YTP9</accession>
<proteinExistence type="predicted"/>
<evidence type="ECO:0000256" key="1">
    <source>
        <dbReference type="SAM" id="MobiDB-lite"/>
    </source>
</evidence>